<sequence length="347" mass="39362">MSKIHPNELINIFSELGTRLQQPNEQLQILIQQEQFHNPWFTPANVERAILSIGQMLNADAIKKWLDKYETDKITEEKKVGLILAGNIPLVGFHDVLCVLAAGHHALIKASAQDGRLVRHVLNMLATIDARFSAQYSFVDKLKDFDAVIATGSDNSSRYFEYYFGKVPHIIRKNRNSIAVITGDETTGELNLLGHDIFDYFGLGCRNVSKLLIPRGYDIGTFFRPIETYQPVINHHKYNNNYDYNKSIYLVNSEMHFDNGFLLLRENESLASPLAVLHYEYYDTLAEAEATMNAASEKIQCVVCISPLKLNNQVVNPGQSQLPQLWDYADGVDTMDFLTSLSEKQKV</sequence>
<dbReference type="Proteomes" id="UP001596958">
    <property type="component" value="Unassembled WGS sequence"/>
</dbReference>
<dbReference type="RefSeq" id="WP_377099253.1">
    <property type="nucleotide sequence ID" value="NZ_JBHTHU010000005.1"/>
</dbReference>
<proteinExistence type="predicted"/>
<organism evidence="1 2">
    <name type="scientific">Mucilaginibacter calamicampi</name>
    <dbReference type="NCBI Taxonomy" id="1302352"/>
    <lineage>
        <taxon>Bacteria</taxon>
        <taxon>Pseudomonadati</taxon>
        <taxon>Bacteroidota</taxon>
        <taxon>Sphingobacteriia</taxon>
        <taxon>Sphingobacteriales</taxon>
        <taxon>Sphingobacteriaceae</taxon>
        <taxon>Mucilaginibacter</taxon>
    </lineage>
</organism>
<comment type="caution">
    <text evidence="1">The sequence shown here is derived from an EMBL/GenBank/DDBJ whole genome shotgun (WGS) entry which is preliminary data.</text>
</comment>
<keyword evidence="2" id="KW-1185">Reference proteome</keyword>
<reference evidence="2" key="1">
    <citation type="journal article" date="2019" name="Int. J. Syst. Evol. Microbiol.">
        <title>The Global Catalogue of Microorganisms (GCM) 10K type strain sequencing project: providing services to taxonomists for standard genome sequencing and annotation.</title>
        <authorList>
            <consortium name="The Broad Institute Genomics Platform"/>
            <consortium name="The Broad Institute Genome Sequencing Center for Infectious Disease"/>
            <person name="Wu L."/>
            <person name="Ma J."/>
        </authorList>
    </citation>
    <scope>NUCLEOTIDE SEQUENCE [LARGE SCALE GENOMIC DNA]</scope>
    <source>
        <strain evidence="2">CCUG 63418</strain>
    </source>
</reference>
<accession>A0ABW2Z097</accession>
<name>A0ABW2Z097_9SPHI</name>
<evidence type="ECO:0000313" key="1">
    <source>
        <dbReference type="EMBL" id="MFD0750200.1"/>
    </source>
</evidence>
<protein>
    <submittedName>
        <fullName evidence="1">Acyl-CoA reductase</fullName>
    </submittedName>
</protein>
<evidence type="ECO:0000313" key="2">
    <source>
        <dbReference type="Proteomes" id="UP001596958"/>
    </source>
</evidence>
<dbReference type="EMBL" id="JBHTHU010000005">
    <property type="protein sequence ID" value="MFD0750200.1"/>
    <property type="molecule type" value="Genomic_DNA"/>
</dbReference>
<gene>
    <name evidence="1" type="ORF">ACFQZS_08615</name>
</gene>